<dbReference type="AlphaFoldDB" id="A0AAN6NQ97"/>
<sequence length="209" mass="23190">MTRRNSGTSRLPATHRIVFPQSAHPYISASLVQKTPISTFEALETEKHLGFGADGCCWGLLSYIFSSPKALRVDGKQTARSIRGFCGVFNPCHCPIILQTEYCIVHLLYEFGFGVRLQSALRPSITVARHQIYQGVGKRNQPQGEPLEPAMGIQFIAARDGNTDLICKWLQAALVCDMICRVPRACLPGQMMDGDTAQVTFHIYADMAW</sequence>
<evidence type="ECO:0000313" key="1">
    <source>
        <dbReference type="EMBL" id="KAK3949139.1"/>
    </source>
</evidence>
<accession>A0AAN6NQ97</accession>
<protein>
    <submittedName>
        <fullName evidence="1">Uncharacterized protein</fullName>
    </submittedName>
</protein>
<reference evidence="1" key="2">
    <citation type="submission" date="2023-06" db="EMBL/GenBank/DDBJ databases">
        <authorList>
            <consortium name="Lawrence Berkeley National Laboratory"/>
            <person name="Mondo S.J."/>
            <person name="Hensen N."/>
            <person name="Bonometti L."/>
            <person name="Westerberg I."/>
            <person name="Brannstrom I.O."/>
            <person name="Guillou S."/>
            <person name="Cros-Aarteil S."/>
            <person name="Calhoun S."/>
            <person name="Haridas S."/>
            <person name="Kuo A."/>
            <person name="Pangilinan J."/>
            <person name="Riley R."/>
            <person name="Labutti K."/>
            <person name="Andreopoulos B."/>
            <person name="Lipzen A."/>
            <person name="Chen C."/>
            <person name="Yanf M."/>
            <person name="Daum C."/>
            <person name="Ng V."/>
            <person name="Clum A."/>
            <person name="Steindorff A."/>
            <person name="Ohm R."/>
            <person name="Martin F."/>
            <person name="Silar P."/>
            <person name="Natvig D."/>
            <person name="Lalanne C."/>
            <person name="Gautier V."/>
            <person name="Ament-Velasquez S.L."/>
            <person name="Kruys A."/>
            <person name="Hutchinson M.I."/>
            <person name="Powell A.J."/>
            <person name="Barry K."/>
            <person name="Miller A.N."/>
            <person name="Grigoriev I.V."/>
            <person name="Debuchy R."/>
            <person name="Gladieux P."/>
            <person name="Thoren M.H."/>
            <person name="Johannesson H."/>
        </authorList>
    </citation>
    <scope>NUCLEOTIDE SEQUENCE</scope>
    <source>
        <strain evidence="1">CBS 626.80</strain>
    </source>
</reference>
<reference evidence="1" key="1">
    <citation type="journal article" date="2023" name="Mol. Phylogenet. Evol.">
        <title>Genome-scale phylogeny and comparative genomics of the fungal order Sordariales.</title>
        <authorList>
            <person name="Hensen N."/>
            <person name="Bonometti L."/>
            <person name="Westerberg I."/>
            <person name="Brannstrom I.O."/>
            <person name="Guillou S."/>
            <person name="Cros-Aarteil S."/>
            <person name="Calhoun S."/>
            <person name="Haridas S."/>
            <person name="Kuo A."/>
            <person name="Mondo S."/>
            <person name="Pangilinan J."/>
            <person name="Riley R."/>
            <person name="LaButti K."/>
            <person name="Andreopoulos B."/>
            <person name="Lipzen A."/>
            <person name="Chen C."/>
            <person name="Yan M."/>
            <person name="Daum C."/>
            <person name="Ng V."/>
            <person name="Clum A."/>
            <person name="Steindorff A."/>
            <person name="Ohm R.A."/>
            <person name="Martin F."/>
            <person name="Silar P."/>
            <person name="Natvig D.O."/>
            <person name="Lalanne C."/>
            <person name="Gautier V."/>
            <person name="Ament-Velasquez S.L."/>
            <person name="Kruys A."/>
            <person name="Hutchinson M.I."/>
            <person name="Powell A.J."/>
            <person name="Barry K."/>
            <person name="Miller A.N."/>
            <person name="Grigoriev I.V."/>
            <person name="Debuchy R."/>
            <person name="Gladieux P."/>
            <person name="Hiltunen Thoren M."/>
            <person name="Johannesson H."/>
        </authorList>
    </citation>
    <scope>NUCLEOTIDE SEQUENCE</scope>
    <source>
        <strain evidence="1">CBS 626.80</strain>
    </source>
</reference>
<keyword evidence="2" id="KW-1185">Reference proteome</keyword>
<comment type="caution">
    <text evidence="1">The sequence shown here is derived from an EMBL/GenBank/DDBJ whole genome shotgun (WGS) entry which is preliminary data.</text>
</comment>
<name>A0AAN6NQ97_9PEZI</name>
<organism evidence="1 2">
    <name type="scientific">Pseudoneurospora amorphoporcata</name>
    <dbReference type="NCBI Taxonomy" id="241081"/>
    <lineage>
        <taxon>Eukaryota</taxon>
        <taxon>Fungi</taxon>
        <taxon>Dikarya</taxon>
        <taxon>Ascomycota</taxon>
        <taxon>Pezizomycotina</taxon>
        <taxon>Sordariomycetes</taxon>
        <taxon>Sordariomycetidae</taxon>
        <taxon>Sordariales</taxon>
        <taxon>Sordariaceae</taxon>
        <taxon>Pseudoneurospora</taxon>
    </lineage>
</organism>
<dbReference type="EMBL" id="MU859227">
    <property type="protein sequence ID" value="KAK3949139.1"/>
    <property type="molecule type" value="Genomic_DNA"/>
</dbReference>
<dbReference type="Proteomes" id="UP001303222">
    <property type="component" value="Unassembled WGS sequence"/>
</dbReference>
<gene>
    <name evidence="1" type="ORF">QBC32DRAFT_349884</name>
</gene>
<evidence type="ECO:0000313" key="2">
    <source>
        <dbReference type="Proteomes" id="UP001303222"/>
    </source>
</evidence>
<proteinExistence type="predicted"/>